<keyword evidence="5 7" id="KW-1133">Transmembrane helix</keyword>
<evidence type="ECO:0008006" key="9">
    <source>
        <dbReference type="Google" id="ProtNLM"/>
    </source>
</evidence>
<evidence type="ECO:0000256" key="7">
    <source>
        <dbReference type="SAM" id="Phobius"/>
    </source>
</evidence>
<proteinExistence type="predicted"/>
<dbReference type="AlphaFoldDB" id="A0A0F9WPS8"/>
<feature type="transmembrane region" description="Helical" evidence="7">
    <location>
        <begin position="36"/>
        <end position="60"/>
    </location>
</feature>
<dbReference type="PANTHER" id="PTHR30269:SF37">
    <property type="entry name" value="MEMBRANE TRANSPORTER PROTEIN"/>
    <property type="match status" value="1"/>
</dbReference>
<dbReference type="EMBL" id="LAZR01000226">
    <property type="protein sequence ID" value="KKN80733.1"/>
    <property type="molecule type" value="Genomic_DNA"/>
</dbReference>
<name>A0A0F9WPS8_9ZZZZ</name>
<keyword evidence="6 7" id="KW-0472">Membrane</keyword>
<evidence type="ECO:0000256" key="4">
    <source>
        <dbReference type="ARBA" id="ARBA00022692"/>
    </source>
</evidence>
<keyword evidence="2" id="KW-0813">Transport</keyword>
<evidence type="ECO:0000256" key="5">
    <source>
        <dbReference type="ARBA" id="ARBA00022989"/>
    </source>
</evidence>
<reference evidence="8" key="1">
    <citation type="journal article" date="2015" name="Nature">
        <title>Complex archaea that bridge the gap between prokaryotes and eukaryotes.</title>
        <authorList>
            <person name="Spang A."/>
            <person name="Saw J.H."/>
            <person name="Jorgensen S.L."/>
            <person name="Zaremba-Niedzwiedzka K."/>
            <person name="Martijn J."/>
            <person name="Lind A.E."/>
            <person name="van Eijk R."/>
            <person name="Schleper C."/>
            <person name="Guy L."/>
            <person name="Ettema T.J."/>
        </authorList>
    </citation>
    <scope>NUCLEOTIDE SEQUENCE</scope>
</reference>
<sequence>MITDPIFYLAAIPAVLLIGLSKGGFGGSISLVGVPLMAMIVSPVAAAGILLPIMVVMDAISLYAWRGRFDRTLLLSMLPAAIGGVGLGYLTAAFVSAEGVRLLLGLLALWFAADWFFRSRHRSESKESRPLRANVWGAISGFSSFVSHAGGPPYQIYVLPLRLSPQIYAGTSAVFFAGVNGVKLLPYSLLGQFSTGNLMTSAVLLPLAPVATLIGVWLVRKVDPAKFYIFTYALLVPVGLKLVLDGVAAMLP</sequence>
<evidence type="ECO:0000313" key="8">
    <source>
        <dbReference type="EMBL" id="KKN80733.1"/>
    </source>
</evidence>
<feature type="transmembrane region" description="Helical" evidence="7">
    <location>
        <begin position="225"/>
        <end position="244"/>
    </location>
</feature>
<accession>A0A0F9WPS8</accession>
<feature type="transmembrane region" description="Helical" evidence="7">
    <location>
        <begin position="72"/>
        <end position="94"/>
    </location>
</feature>
<keyword evidence="3" id="KW-1003">Cell membrane</keyword>
<evidence type="ECO:0000256" key="3">
    <source>
        <dbReference type="ARBA" id="ARBA00022475"/>
    </source>
</evidence>
<dbReference type="PANTHER" id="PTHR30269">
    <property type="entry name" value="TRANSMEMBRANE PROTEIN YFCA"/>
    <property type="match status" value="1"/>
</dbReference>
<comment type="caution">
    <text evidence="8">The sequence shown here is derived from an EMBL/GenBank/DDBJ whole genome shotgun (WGS) entry which is preliminary data.</text>
</comment>
<organism evidence="8">
    <name type="scientific">marine sediment metagenome</name>
    <dbReference type="NCBI Taxonomy" id="412755"/>
    <lineage>
        <taxon>unclassified sequences</taxon>
        <taxon>metagenomes</taxon>
        <taxon>ecological metagenomes</taxon>
    </lineage>
</organism>
<keyword evidence="4 7" id="KW-0812">Transmembrane</keyword>
<dbReference type="InterPro" id="IPR052017">
    <property type="entry name" value="TSUP"/>
</dbReference>
<gene>
    <name evidence="8" type="ORF">LCGC14_0326860</name>
</gene>
<comment type="subcellular location">
    <subcellularLocation>
        <location evidence="1">Cell membrane</location>
        <topology evidence="1">Multi-pass membrane protein</topology>
    </subcellularLocation>
</comment>
<feature type="transmembrane region" description="Helical" evidence="7">
    <location>
        <begin position="167"/>
        <end position="186"/>
    </location>
</feature>
<protein>
    <recommendedName>
        <fullName evidence="9">Membrane transporter protein</fullName>
    </recommendedName>
</protein>
<feature type="transmembrane region" description="Helical" evidence="7">
    <location>
        <begin position="129"/>
        <end position="147"/>
    </location>
</feature>
<feature type="transmembrane region" description="Helical" evidence="7">
    <location>
        <begin position="198"/>
        <end position="219"/>
    </location>
</feature>
<dbReference type="Pfam" id="PF01925">
    <property type="entry name" value="TauE"/>
    <property type="match status" value="1"/>
</dbReference>
<feature type="transmembrane region" description="Helical" evidence="7">
    <location>
        <begin position="100"/>
        <end position="117"/>
    </location>
</feature>
<dbReference type="GO" id="GO:0005886">
    <property type="term" value="C:plasma membrane"/>
    <property type="evidence" value="ECO:0007669"/>
    <property type="project" value="UniProtKB-SubCell"/>
</dbReference>
<evidence type="ECO:0000256" key="1">
    <source>
        <dbReference type="ARBA" id="ARBA00004651"/>
    </source>
</evidence>
<evidence type="ECO:0000256" key="2">
    <source>
        <dbReference type="ARBA" id="ARBA00022448"/>
    </source>
</evidence>
<evidence type="ECO:0000256" key="6">
    <source>
        <dbReference type="ARBA" id="ARBA00023136"/>
    </source>
</evidence>
<dbReference type="InterPro" id="IPR002781">
    <property type="entry name" value="TM_pro_TauE-like"/>
</dbReference>